<protein>
    <submittedName>
        <fullName evidence="1">(northern house mosquito) hypothetical protein</fullName>
    </submittedName>
</protein>
<dbReference type="AlphaFoldDB" id="A0A8D7ZTN3"/>
<reference evidence="1" key="1">
    <citation type="submission" date="2021-05" db="EMBL/GenBank/DDBJ databases">
        <authorList>
            <person name="Alioto T."/>
            <person name="Alioto T."/>
            <person name="Gomez Garrido J."/>
        </authorList>
    </citation>
    <scope>NUCLEOTIDE SEQUENCE</scope>
</reference>
<sequence length="123" mass="13901">MNLCYSMFCERLNAPKAKHPTKNNQPCPFCSMCLSTTYLFLPRWSAVPVSCVCSRSRLQASSSNLSRCSASSPSCEIIALIYHFHHSAHPTRRSFISCSRKSFIPELFHCSSHLSYHHITSSL</sequence>
<name>A0A8D7ZTN3_CULPI</name>
<accession>A0A8D7ZTN3</accession>
<organism evidence="1">
    <name type="scientific">Culex pipiens</name>
    <name type="common">House mosquito</name>
    <dbReference type="NCBI Taxonomy" id="7175"/>
    <lineage>
        <taxon>Eukaryota</taxon>
        <taxon>Metazoa</taxon>
        <taxon>Ecdysozoa</taxon>
        <taxon>Arthropoda</taxon>
        <taxon>Hexapoda</taxon>
        <taxon>Insecta</taxon>
        <taxon>Pterygota</taxon>
        <taxon>Neoptera</taxon>
        <taxon>Endopterygota</taxon>
        <taxon>Diptera</taxon>
        <taxon>Nematocera</taxon>
        <taxon>Culicoidea</taxon>
        <taxon>Culicidae</taxon>
        <taxon>Culicinae</taxon>
        <taxon>Culicini</taxon>
        <taxon>Culex</taxon>
        <taxon>Culex</taxon>
    </lineage>
</organism>
<dbReference type="EMBL" id="HBUE01002203">
    <property type="protein sequence ID" value="CAG6444152.1"/>
    <property type="molecule type" value="Transcribed_RNA"/>
</dbReference>
<proteinExistence type="predicted"/>
<evidence type="ECO:0000313" key="1">
    <source>
        <dbReference type="EMBL" id="CAG6444152.1"/>
    </source>
</evidence>